<sequence length="192" mass="22468">MNPVIILNAPPQSGKDTLANVLKKRFPLMRESSFKLPLYHLYCQTVGIDYSDFMDLYNTVGWKDTPNPELNGKTPRELMIHISENYIKPFFGDTYFGEQVSKQIEFYEYSREEEFSWVIPDGGFDSETEHMLKLLGERLVCIQFTRDNKNFDNDSRNWIKNIDNTIWIDHPGEPEQMADLVIEVLTKQGYVL</sequence>
<accession>A0A514A0Y0</accession>
<dbReference type="GO" id="GO:0005524">
    <property type="term" value="F:ATP binding"/>
    <property type="evidence" value="ECO:0007669"/>
    <property type="project" value="UniProtKB-KW"/>
</dbReference>
<dbReference type="Gene3D" id="3.40.50.300">
    <property type="entry name" value="P-loop containing nucleotide triphosphate hydrolases"/>
    <property type="match status" value="1"/>
</dbReference>
<name>A0A514A0Y0_9CAUD</name>
<dbReference type="Proteomes" id="UP000320778">
    <property type="component" value="Segment"/>
</dbReference>
<evidence type="ECO:0000313" key="1">
    <source>
        <dbReference type="EMBL" id="QDH46906.1"/>
    </source>
</evidence>
<keyword evidence="1" id="KW-0067">ATP-binding</keyword>
<organism evidence="1 2">
    <name type="scientific">Aeromonas phage LAh_9</name>
    <dbReference type="NCBI Taxonomy" id="2591033"/>
    <lineage>
        <taxon>Viruses</taxon>
        <taxon>Duplodnaviria</taxon>
        <taxon>Heunggongvirae</taxon>
        <taxon>Uroviricota</taxon>
        <taxon>Caudoviricetes</taxon>
        <taxon>Grimontviridae</taxon>
        <taxon>Lahexavirus</taxon>
        <taxon>Lahexavirus LAh9</taxon>
    </lineage>
</organism>
<dbReference type="EMBL" id="MK838115">
    <property type="protein sequence ID" value="QDH46906.1"/>
    <property type="molecule type" value="Genomic_DNA"/>
</dbReference>
<keyword evidence="1" id="KW-0547">Nucleotide-binding</keyword>
<gene>
    <name evidence="1" type="ORF">LAh9_133</name>
</gene>
<keyword evidence="2" id="KW-1185">Reference proteome</keyword>
<dbReference type="InterPro" id="IPR027417">
    <property type="entry name" value="P-loop_NTPase"/>
</dbReference>
<reference evidence="1 2" key="1">
    <citation type="submission" date="2019-04" db="EMBL/GenBank/DDBJ databases">
        <title>Novel bacteriophages capable of disrupting biofilms from clinical strains of Aeromonas hydrophila with intrinsic antibiotic resistance.</title>
        <authorList>
            <person name="Kabwe M."/>
            <person name="Brown T.L."/>
            <person name="Speirs L."/>
            <person name="Ku H."/>
            <person name="Leach M."/>
            <person name="Chan H.T."/>
            <person name="Petrovski S."/>
            <person name="Lock P."/>
            <person name="Tucci J."/>
        </authorList>
    </citation>
    <scope>NUCLEOTIDE SEQUENCE [LARGE SCALE GENOMIC DNA]</scope>
</reference>
<protein>
    <submittedName>
        <fullName evidence="1">Putative ATP-binding protein</fullName>
    </submittedName>
</protein>
<evidence type="ECO:0000313" key="2">
    <source>
        <dbReference type="Proteomes" id="UP000320778"/>
    </source>
</evidence>
<proteinExistence type="predicted"/>